<sequence>MAEPDPSRPLSFAGVVAAGMKLQNPGPISKSFEGFEKAALGTKSTFKGRRAVFFSPIEVNQLAHSLRFALIGKFPHGAPSMLRLRKCFHRLGLKGSCTVGALDVVNVLIKLTTEEDFSRIWLKQVWSFDNFPMRVLKWTPEFCPDEEPPVAPVWVNFPGLPAHFFDKKGIYTIAELIGRPLRVDESIISGLRPNVARACIEINLLEERVFEIWICYGTHGILQKVVYEDPPIFCTCCKTLGHEHSTYHLSGKKPQTTPSETLFQPENFDGEGTSKMCDKPNPKLVSPLVANNAHSNIATLPDTAKTCKRNGKTRHSIHMVKASQQIAKTSNYNRFQNLVSDSESEEVEESDLNVETGQGNSVRHDDGNEESNYGGTSQQGNDVNDADDINDELDSSETEEENTDLNCPEDTDSLGDGYSAHGTRVHAANFTDKGPSVLEIKEAIFAMHRDSVAGLDGFTAAFFKNVGNLSPMT</sequence>
<accession>A0AAV6W7D2</accession>
<feature type="compositionally biased region" description="Acidic residues" evidence="1">
    <location>
        <begin position="384"/>
        <end position="413"/>
    </location>
</feature>
<protein>
    <recommendedName>
        <fullName evidence="2">DUF4283 domain-containing protein</fullName>
    </recommendedName>
</protein>
<feature type="domain" description="DUF4283" evidence="2">
    <location>
        <begin position="65"/>
        <end position="146"/>
    </location>
</feature>
<dbReference type="PANTHER" id="PTHR31286:SF179">
    <property type="entry name" value="RNASE H TYPE-1 DOMAIN-CONTAINING PROTEIN"/>
    <property type="match status" value="1"/>
</dbReference>
<proteinExistence type="predicted"/>
<feature type="compositionally biased region" description="Polar residues" evidence="1">
    <location>
        <begin position="370"/>
        <end position="382"/>
    </location>
</feature>
<dbReference type="EMBL" id="WHWC01000261">
    <property type="protein sequence ID" value="KAG8362830.1"/>
    <property type="molecule type" value="Genomic_DNA"/>
</dbReference>
<name>A0AAV6W7D2_9LAMI</name>
<evidence type="ECO:0000313" key="4">
    <source>
        <dbReference type="Proteomes" id="UP000826271"/>
    </source>
</evidence>
<gene>
    <name evidence="3" type="ORF">BUALT_BualtUnG0033100</name>
</gene>
<feature type="region of interest" description="Disordered" evidence="1">
    <location>
        <begin position="339"/>
        <end position="420"/>
    </location>
</feature>
<dbReference type="PANTHER" id="PTHR31286">
    <property type="entry name" value="GLYCINE-RICH CELL WALL STRUCTURAL PROTEIN 1.8-LIKE"/>
    <property type="match status" value="1"/>
</dbReference>
<organism evidence="3 4">
    <name type="scientific">Buddleja alternifolia</name>
    <dbReference type="NCBI Taxonomy" id="168488"/>
    <lineage>
        <taxon>Eukaryota</taxon>
        <taxon>Viridiplantae</taxon>
        <taxon>Streptophyta</taxon>
        <taxon>Embryophyta</taxon>
        <taxon>Tracheophyta</taxon>
        <taxon>Spermatophyta</taxon>
        <taxon>Magnoliopsida</taxon>
        <taxon>eudicotyledons</taxon>
        <taxon>Gunneridae</taxon>
        <taxon>Pentapetalae</taxon>
        <taxon>asterids</taxon>
        <taxon>lamiids</taxon>
        <taxon>Lamiales</taxon>
        <taxon>Scrophulariaceae</taxon>
        <taxon>Buddlejeae</taxon>
        <taxon>Buddleja</taxon>
    </lineage>
</organism>
<dbReference type="InterPro" id="IPR040256">
    <property type="entry name" value="At4g02000-like"/>
</dbReference>
<dbReference type="Proteomes" id="UP000826271">
    <property type="component" value="Unassembled WGS sequence"/>
</dbReference>
<reference evidence="3" key="1">
    <citation type="submission" date="2019-10" db="EMBL/GenBank/DDBJ databases">
        <authorList>
            <person name="Zhang R."/>
            <person name="Pan Y."/>
            <person name="Wang J."/>
            <person name="Ma R."/>
            <person name="Yu S."/>
        </authorList>
    </citation>
    <scope>NUCLEOTIDE SEQUENCE</scope>
    <source>
        <strain evidence="3">LA-IB0</strain>
        <tissue evidence="3">Leaf</tissue>
    </source>
</reference>
<evidence type="ECO:0000313" key="3">
    <source>
        <dbReference type="EMBL" id="KAG8362830.1"/>
    </source>
</evidence>
<evidence type="ECO:0000259" key="2">
    <source>
        <dbReference type="Pfam" id="PF14111"/>
    </source>
</evidence>
<keyword evidence="4" id="KW-1185">Reference proteome</keyword>
<dbReference type="AlphaFoldDB" id="A0AAV6W7D2"/>
<dbReference type="InterPro" id="IPR025558">
    <property type="entry name" value="DUF4283"/>
</dbReference>
<evidence type="ECO:0000256" key="1">
    <source>
        <dbReference type="SAM" id="MobiDB-lite"/>
    </source>
</evidence>
<dbReference type="Pfam" id="PF14111">
    <property type="entry name" value="DUF4283"/>
    <property type="match status" value="1"/>
</dbReference>
<feature type="compositionally biased region" description="Acidic residues" evidence="1">
    <location>
        <begin position="342"/>
        <end position="352"/>
    </location>
</feature>
<comment type="caution">
    <text evidence="3">The sequence shown here is derived from an EMBL/GenBank/DDBJ whole genome shotgun (WGS) entry which is preliminary data.</text>
</comment>